<proteinExistence type="predicted"/>
<dbReference type="EMBL" id="JACHIN010000016">
    <property type="protein sequence ID" value="MBB5083255.1"/>
    <property type="molecule type" value="Genomic_DNA"/>
</dbReference>
<organism evidence="3 4">
    <name type="scientific">Nonomuraea endophytica</name>
    <dbReference type="NCBI Taxonomy" id="714136"/>
    <lineage>
        <taxon>Bacteria</taxon>
        <taxon>Bacillati</taxon>
        <taxon>Actinomycetota</taxon>
        <taxon>Actinomycetes</taxon>
        <taxon>Streptosporangiales</taxon>
        <taxon>Streptosporangiaceae</taxon>
        <taxon>Nonomuraea</taxon>
    </lineage>
</organism>
<keyword evidence="4" id="KW-1185">Reference proteome</keyword>
<feature type="signal peptide" evidence="2">
    <location>
        <begin position="1"/>
        <end position="24"/>
    </location>
</feature>
<protein>
    <recommendedName>
        <fullName evidence="5">Secreted protein</fullName>
    </recommendedName>
</protein>
<gene>
    <name evidence="3" type="ORF">HNR40_008758</name>
</gene>
<sequence length="113" mass="11522">MRSRLSAAVLLVLSTLFLGGGLPAQHTLAISAQVTAAPPDQSGHRQAVPQPGKPKVTADTGSHHGSGGLAVPPSRAHEVRLARGLARTGGDHHVPAAERPRANPARAPPLHSA</sequence>
<evidence type="ECO:0008006" key="5">
    <source>
        <dbReference type="Google" id="ProtNLM"/>
    </source>
</evidence>
<comment type="caution">
    <text evidence="3">The sequence shown here is derived from an EMBL/GenBank/DDBJ whole genome shotgun (WGS) entry which is preliminary data.</text>
</comment>
<accession>A0A7W8ADM1</accession>
<evidence type="ECO:0000256" key="1">
    <source>
        <dbReference type="SAM" id="MobiDB-lite"/>
    </source>
</evidence>
<feature type="chain" id="PRO_5038908639" description="Secreted protein" evidence="2">
    <location>
        <begin position="25"/>
        <end position="113"/>
    </location>
</feature>
<evidence type="ECO:0000313" key="3">
    <source>
        <dbReference type="EMBL" id="MBB5083255.1"/>
    </source>
</evidence>
<name>A0A7W8ADM1_9ACTN</name>
<dbReference type="AlphaFoldDB" id="A0A7W8ADM1"/>
<feature type="compositionally biased region" description="Basic and acidic residues" evidence="1">
    <location>
        <begin position="89"/>
        <end position="101"/>
    </location>
</feature>
<dbReference type="Proteomes" id="UP000568380">
    <property type="component" value="Unassembled WGS sequence"/>
</dbReference>
<reference evidence="3 4" key="1">
    <citation type="submission" date="2020-08" db="EMBL/GenBank/DDBJ databases">
        <title>Genomic Encyclopedia of Type Strains, Phase IV (KMG-IV): sequencing the most valuable type-strain genomes for metagenomic binning, comparative biology and taxonomic classification.</title>
        <authorList>
            <person name="Goeker M."/>
        </authorList>
    </citation>
    <scope>NUCLEOTIDE SEQUENCE [LARGE SCALE GENOMIC DNA]</scope>
    <source>
        <strain evidence="3 4">DSM 45385</strain>
    </source>
</reference>
<evidence type="ECO:0000256" key="2">
    <source>
        <dbReference type="SAM" id="SignalP"/>
    </source>
</evidence>
<feature type="region of interest" description="Disordered" evidence="1">
    <location>
        <begin position="35"/>
        <end position="113"/>
    </location>
</feature>
<dbReference type="RefSeq" id="WP_184972181.1">
    <property type="nucleotide sequence ID" value="NZ_JACHIN010000016.1"/>
</dbReference>
<keyword evidence="2" id="KW-0732">Signal</keyword>
<evidence type="ECO:0000313" key="4">
    <source>
        <dbReference type="Proteomes" id="UP000568380"/>
    </source>
</evidence>
<feature type="compositionally biased region" description="Low complexity" evidence="1">
    <location>
        <begin position="102"/>
        <end position="113"/>
    </location>
</feature>